<dbReference type="InterPro" id="IPR000182">
    <property type="entry name" value="GNAT_dom"/>
</dbReference>
<dbReference type="EMBL" id="CP016177">
    <property type="protein sequence ID" value="ANO32971.1"/>
    <property type="molecule type" value="Genomic_DNA"/>
</dbReference>
<dbReference type="AlphaFoldDB" id="A0AAN0XUY2"/>
<evidence type="ECO:0000313" key="2">
    <source>
        <dbReference type="EMBL" id="ANO32971.1"/>
    </source>
</evidence>
<dbReference type="KEGG" id="vbr:A6E01_07035"/>
<sequence>MKHVQIVESSKPQCSQFRSWCINEWSQDIVISSPDVPQPIFALCDGELAGGMAFSLFEQPFTDKKVVWINALLVKPDCRGSGIGSKLIEEATRQCGDLNQQHLYVYTNRPTLYTRLGWQTVPNADAEPQHWVLCTALS</sequence>
<dbReference type="SUPFAM" id="SSF55729">
    <property type="entry name" value="Acyl-CoA N-acyltransferases (Nat)"/>
    <property type="match status" value="1"/>
</dbReference>
<evidence type="ECO:0000259" key="1">
    <source>
        <dbReference type="PROSITE" id="PS51186"/>
    </source>
</evidence>
<protein>
    <submittedName>
        <fullName evidence="2">GNAT family N-acetyltransferase</fullName>
    </submittedName>
</protein>
<dbReference type="RefSeq" id="WP_017030041.1">
    <property type="nucleotide sequence ID" value="NZ_CP016177.1"/>
</dbReference>
<reference evidence="2 3" key="1">
    <citation type="submission" date="2016-06" db="EMBL/GenBank/DDBJ databases">
        <title>Adaptive Radiation by Waves of Gene Transfer Leads to Fine-Scale Resource Partitioning in Marine Microbes.</title>
        <authorList>
            <person name="Hehemann J.-H."/>
            <person name="Arevalo P."/>
            <person name="Datta M.S."/>
            <person name="Yu X."/>
            <person name="Corzett C."/>
            <person name="Henschel A."/>
            <person name="Preheim S.P."/>
            <person name="Timberlake S."/>
            <person name="Alm E.J."/>
            <person name="Polz M.F."/>
        </authorList>
    </citation>
    <scope>NUCLEOTIDE SEQUENCE [LARGE SCALE GENOMIC DNA]</scope>
    <source>
        <strain evidence="2 3">FF50</strain>
    </source>
</reference>
<evidence type="ECO:0000313" key="3">
    <source>
        <dbReference type="Proteomes" id="UP000092018"/>
    </source>
</evidence>
<gene>
    <name evidence="2" type="ORF">A6E01_07035</name>
</gene>
<dbReference type="Proteomes" id="UP000092018">
    <property type="component" value="Chromosome 1"/>
</dbReference>
<dbReference type="Gene3D" id="3.40.630.30">
    <property type="match status" value="1"/>
</dbReference>
<dbReference type="PROSITE" id="PS51186">
    <property type="entry name" value="GNAT"/>
    <property type="match status" value="1"/>
</dbReference>
<dbReference type="Pfam" id="PF00583">
    <property type="entry name" value="Acetyltransf_1"/>
    <property type="match status" value="1"/>
</dbReference>
<dbReference type="CDD" id="cd04301">
    <property type="entry name" value="NAT_SF"/>
    <property type="match status" value="1"/>
</dbReference>
<dbReference type="GO" id="GO:0016747">
    <property type="term" value="F:acyltransferase activity, transferring groups other than amino-acyl groups"/>
    <property type="evidence" value="ECO:0007669"/>
    <property type="project" value="InterPro"/>
</dbReference>
<organism evidence="2 3">
    <name type="scientific">Vibrio breoganii</name>
    <dbReference type="NCBI Taxonomy" id="553239"/>
    <lineage>
        <taxon>Bacteria</taxon>
        <taxon>Pseudomonadati</taxon>
        <taxon>Pseudomonadota</taxon>
        <taxon>Gammaproteobacteria</taxon>
        <taxon>Vibrionales</taxon>
        <taxon>Vibrionaceae</taxon>
        <taxon>Vibrio</taxon>
    </lineage>
</organism>
<accession>A0AAN0XUY2</accession>
<feature type="domain" description="N-acetyltransferase" evidence="1">
    <location>
        <begin position="1"/>
        <end position="138"/>
    </location>
</feature>
<proteinExistence type="predicted"/>
<name>A0AAN0XUY2_9VIBR</name>
<dbReference type="InterPro" id="IPR016181">
    <property type="entry name" value="Acyl_CoA_acyltransferase"/>
</dbReference>